<dbReference type="RefSeq" id="WP_210535934.1">
    <property type="nucleotide sequence ID" value="NZ_JAGKTC010000001.1"/>
</dbReference>
<evidence type="ECO:0000256" key="1">
    <source>
        <dbReference type="SAM" id="MobiDB-lite"/>
    </source>
</evidence>
<dbReference type="Proteomes" id="UP000673447">
    <property type="component" value="Unassembled WGS sequence"/>
</dbReference>
<accession>A0A941ATK6</accession>
<evidence type="ECO:0000313" key="4">
    <source>
        <dbReference type="Proteomes" id="UP000673447"/>
    </source>
</evidence>
<sequence length="144" mass="15487">MRLSSKACFILSCLLATSAAGCRGDAPPQAERPSQPETSLQLPADFPADIPLPATYRVNSVSDLGTLLVATLATPEPVPELFAEAGQRMPAQGWQSSAEIRHATGNAMRVYRKGRREVSLSFAPHRGGNDSMVTVQLRDPQRSL</sequence>
<name>A0A941ATK6_9GAMM</name>
<keyword evidence="2" id="KW-0732">Signal</keyword>
<evidence type="ECO:0000313" key="3">
    <source>
        <dbReference type="EMBL" id="MBP3984150.1"/>
    </source>
</evidence>
<organism evidence="3 4">
    <name type="scientific">Pseudoxanthomonas helianthi</name>
    <dbReference type="NCBI Taxonomy" id="1453541"/>
    <lineage>
        <taxon>Bacteria</taxon>
        <taxon>Pseudomonadati</taxon>
        <taxon>Pseudomonadota</taxon>
        <taxon>Gammaproteobacteria</taxon>
        <taxon>Lysobacterales</taxon>
        <taxon>Lysobacteraceae</taxon>
        <taxon>Pseudoxanthomonas</taxon>
    </lineage>
</organism>
<protein>
    <submittedName>
        <fullName evidence="3">Uncharacterized protein</fullName>
    </submittedName>
</protein>
<dbReference type="AlphaFoldDB" id="A0A941ATK6"/>
<comment type="caution">
    <text evidence="3">The sequence shown here is derived from an EMBL/GenBank/DDBJ whole genome shotgun (WGS) entry which is preliminary data.</text>
</comment>
<reference evidence="3" key="1">
    <citation type="journal article" date="2016" name="Int. J. Syst. Evol. Microbiol.">
        <title>Pseudoxanthomonas helianthi sp. nov., isolated from roots of Jerusalem artichoke (Helianthus tuberosus).</title>
        <authorList>
            <person name="Kittiwongwattana C."/>
            <person name="Thawai C."/>
        </authorList>
    </citation>
    <scope>NUCLEOTIDE SEQUENCE</scope>
    <source>
        <strain evidence="3">110414</strain>
    </source>
</reference>
<feature type="chain" id="PRO_5036760684" evidence="2">
    <location>
        <begin position="20"/>
        <end position="144"/>
    </location>
</feature>
<dbReference type="EMBL" id="JAGKTC010000001">
    <property type="protein sequence ID" value="MBP3984150.1"/>
    <property type="molecule type" value="Genomic_DNA"/>
</dbReference>
<dbReference type="PROSITE" id="PS51257">
    <property type="entry name" value="PROKAR_LIPOPROTEIN"/>
    <property type="match status" value="1"/>
</dbReference>
<keyword evidence="4" id="KW-1185">Reference proteome</keyword>
<reference evidence="3" key="2">
    <citation type="submission" date="2021-03" db="EMBL/GenBank/DDBJ databases">
        <authorList>
            <person name="Cao W."/>
        </authorList>
    </citation>
    <scope>NUCLEOTIDE SEQUENCE</scope>
    <source>
        <strain evidence="3">110414</strain>
    </source>
</reference>
<feature type="region of interest" description="Disordered" evidence="1">
    <location>
        <begin position="22"/>
        <end position="46"/>
    </location>
</feature>
<proteinExistence type="predicted"/>
<feature type="signal peptide" evidence="2">
    <location>
        <begin position="1"/>
        <end position="19"/>
    </location>
</feature>
<evidence type="ECO:0000256" key="2">
    <source>
        <dbReference type="SAM" id="SignalP"/>
    </source>
</evidence>
<gene>
    <name evidence="3" type="ORF">J5837_06875</name>
</gene>